<name>A0AAE1MDA4_9FABA</name>
<comment type="caution">
    <text evidence="1">The sequence shown here is derived from an EMBL/GenBank/DDBJ whole genome shotgun (WGS) entry which is preliminary data.</text>
</comment>
<sequence length="79" mass="9120">MITMRRLNLDATASHPSHRRLHLTRCATRLAASCALVHSNFIENKPHLPVTNTEFGVGSRFTTIKWLLFRISWNWGPYT</sequence>
<dbReference type="AlphaFoldDB" id="A0AAE1MDA4"/>
<evidence type="ECO:0000313" key="2">
    <source>
        <dbReference type="Proteomes" id="UP001293593"/>
    </source>
</evidence>
<dbReference type="EMBL" id="JAWXYG010000009">
    <property type="protein sequence ID" value="KAK4263122.1"/>
    <property type="molecule type" value="Genomic_DNA"/>
</dbReference>
<reference evidence="1" key="1">
    <citation type="submission" date="2023-10" db="EMBL/GenBank/DDBJ databases">
        <title>Chromosome-level genome of the transformable northern wattle, Acacia crassicarpa.</title>
        <authorList>
            <person name="Massaro I."/>
            <person name="Sinha N.R."/>
            <person name="Poethig S."/>
            <person name="Leichty A.R."/>
        </authorList>
    </citation>
    <scope>NUCLEOTIDE SEQUENCE</scope>
    <source>
        <strain evidence="1">Acra3RX</strain>
        <tissue evidence="1">Leaf</tissue>
    </source>
</reference>
<organism evidence="1 2">
    <name type="scientific">Acacia crassicarpa</name>
    <name type="common">northern wattle</name>
    <dbReference type="NCBI Taxonomy" id="499986"/>
    <lineage>
        <taxon>Eukaryota</taxon>
        <taxon>Viridiplantae</taxon>
        <taxon>Streptophyta</taxon>
        <taxon>Embryophyta</taxon>
        <taxon>Tracheophyta</taxon>
        <taxon>Spermatophyta</taxon>
        <taxon>Magnoliopsida</taxon>
        <taxon>eudicotyledons</taxon>
        <taxon>Gunneridae</taxon>
        <taxon>Pentapetalae</taxon>
        <taxon>rosids</taxon>
        <taxon>fabids</taxon>
        <taxon>Fabales</taxon>
        <taxon>Fabaceae</taxon>
        <taxon>Caesalpinioideae</taxon>
        <taxon>mimosoid clade</taxon>
        <taxon>Acacieae</taxon>
        <taxon>Acacia</taxon>
    </lineage>
</organism>
<keyword evidence="2" id="KW-1185">Reference proteome</keyword>
<gene>
    <name evidence="1" type="ORF">QN277_028590</name>
</gene>
<accession>A0AAE1MDA4</accession>
<dbReference type="Proteomes" id="UP001293593">
    <property type="component" value="Unassembled WGS sequence"/>
</dbReference>
<proteinExistence type="predicted"/>
<protein>
    <submittedName>
        <fullName evidence="1">Uncharacterized protein</fullName>
    </submittedName>
</protein>
<evidence type="ECO:0000313" key="1">
    <source>
        <dbReference type="EMBL" id="KAK4263122.1"/>
    </source>
</evidence>